<protein>
    <submittedName>
        <fullName evidence="1">XisI protein</fullName>
    </submittedName>
</protein>
<dbReference type="Gene3D" id="3.30.310.110">
    <property type="entry name" value="XisI-like"/>
    <property type="match status" value="1"/>
</dbReference>
<dbReference type="EMBL" id="JAECZA010000123">
    <property type="protein sequence ID" value="MBH8575302.1"/>
    <property type="molecule type" value="Genomic_DNA"/>
</dbReference>
<dbReference type="CDD" id="cd16382">
    <property type="entry name" value="XisI-like"/>
    <property type="match status" value="1"/>
</dbReference>
<reference evidence="1 2" key="1">
    <citation type="journal article" date="2021" name="Int. J. Syst. Evol. Microbiol.">
        <title>Amazonocrinis nigriterrae gen. nov., sp. nov., Atlanticothrix silvestris gen. nov., sp. nov. and Dendronalium phyllosphericum gen. nov., sp. nov., nostocacean cyanobacteria from Brazilian environments.</title>
        <authorList>
            <person name="Alvarenga D.O."/>
            <person name="Andreote A.P.D."/>
            <person name="Branco L.H.Z."/>
            <person name="Delbaje E."/>
            <person name="Cruz R.B."/>
            <person name="Varani A.M."/>
            <person name="Fiore M.F."/>
        </authorList>
    </citation>
    <scope>NUCLEOTIDE SEQUENCE [LARGE SCALE GENOMIC DNA]</scope>
    <source>
        <strain evidence="1 2">CENA369</strain>
    </source>
</reference>
<organism evidence="1 2">
    <name type="scientific">Dendronalium phyllosphericum CENA369</name>
    <dbReference type="NCBI Taxonomy" id="1725256"/>
    <lineage>
        <taxon>Bacteria</taxon>
        <taxon>Bacillati</taxon>
        <taxon>Cyanobacteriota</taxon>
        <taxon>Cyanophyceae</taxon>
        <taxon>Nostocales</taxon>
        <taxon>Nostocaceae</taxon>
        <taxon>Dendronalium</taxon>
        <taxon>Dendronalium phyllosphericum</taxon>
    </lineage>
</organism>
<comment type="caution">
    <text evidence="1">The sequence shown here is derived from an EMBL/GenBank/DDBJ whole genome shotgun (WGS) entry which is preliminary data.</text>
</comment>
<dbReference type="RefSeq" id="WP_214434093.1">
    <property type="nucleotide sequence ID" value="NZ_CAWPUQ010000028.1"/>
</dbReference>
<accession>A0A8J7LEU6</accession>
<dbReference type="Proteomes" id="UP000662314">
    <property type="component" value="Unassembled WGS sequence"/>
</dbReference>
<gene>
    <name evidence="1" type="ORF">I8752_20255</name>
</gene>
<evidence type="ECO:0000313" key="2">
    <source>
        <dbReference type="Proteomes" id="UP000662314"/>
    </source>
</evidence>
<dbReference type="Pfam" id="PF08869">
    <property type="entry name" value="XisI"/>
    <property type="match status" value="1"/>
</dbReference>
<evidence type="ECO:0000313" key="1">
    <source>
        <dbReference type="EMBL" id="MBH8575302.1"/>
    </source>
</evidence>
<dbReference type="InterPro" id="IPR014968">
    <property type="entry name" value="XisI"/>
</dbReference>
<dbReference type="AlphaFoldDB" id="A0A8J7LEU6"/>
<sequence length="111" mass="12886">MERINYSKLVQEILTGHLDKDLENETEVELIFDTERHHYQVVHLGWKEKELRRVYGCIIHIDIKDGKIWIQRDGTEVGVANELVAAGVPKQDIVLGFHAPYKRKFTEFAVG</sequence>
<dbReference type="InterPro" id="IPR035943">
    <property type="entry name" value="XisI-like_sf"/>
</dbReference>
<dbReference type="SUPFAM" id="SSF143847">
    <property type="entry name" value="XisI-like"/>
    <property type="match status" value="1"/>
</dbReference>
<proteinExistence type="predicted"/>
<keyword evidence="2" id="KW-1185">Reference proteome</keyword>
<name>A0A8J7LEU6_9NOST</name>